<gene>
    <name evidence="7" type="ORF">EV141_1660</name>
</gene>
<accession>A0A4Q7LQ19</accession>
<evidence type="ECO:0000256" key="5">
    <source>
        <dbReference type="SAM" id="Phobius"/>
    </source>
</evidence>
<name>A0A4Q7LQ19_9MICO</name>
<sequence>MRGVSLENARPAGAPAGVPAVAIPGEARRASDTGTPAVTARAAAFAYGKNAPALSEVTLDVAPGEALAVIGPNGAGKSTFILGLLGLTTLAAGTLAVLGGTPAQARRRVGYVPQTAGLDPEFPVTLDQVVMMGRYRQLGWRWPGRRDRAAVHAALERVGLADEHRTRFGRLSGGQQQRGLLARALVSQPRLLVLDEPFNGLDQTNRDTLLDIVRELKNDGVAFVISTHDLDLARAVCDSVLLVNGTQVAAGPRDDVLTLDNLEAVFAGHQVEVDEHTVVVPPHDGHA</sequence>
<dbReference type="PANTHER" id="PTHR42734:SF5">
    <property type="entry name" value="IRON TRANSPORT SYSTEM ATP-BINDING PROTEIN HI_0361-RELATED"/>
    <property type="match status" value="1"/>
</dbReference>
<keyword evidence="5" id="KW-0472">Membrane</keyword>
<evidence type="ECO:0000256" key="3">
    <source>
        <dbReference type="ARBA" id="ARBA00022741"/>
    </source>
</evidence>
<keyword evidence="2" id="KW-0813">Transport</keyword>
<evidence type="ECO:0000259" key="6">
    <source>
        <dbReference type="PROSITE" id="PS50893"/>
    </source>
</evidence>
<dbReference type="SMART" id="SM00382">
    <property type="entry name" value="AAA"/>
    <property type="match status" value="1"/>
</dbReference>
<dbReference type="PANTHER" id="PTHR42734">
    <property type="entry name" value="METAL TRANSPORT SYSTEM ATP-BINDING PROTEIN TM_0124-RELATED"/>
    <property type="match status" value="1"/>
</dbReference>
<dbReference type="Proteomes" id="UP000293519">
    <property type="component" value="Unassembled WGS sequence"/>
</dbReference>
<evidence type="ECO:0000256" key="1">
    <source>
        <dbReference type="ARBA" id="ARBA00005417"/>
    </source>
</evidence>
<dbReference type="InterPro" id="IPR003593">
    <property type="entry name" value="AAA+_ATPase"/>
</dbReference>
<dbReference type="InterPro" id="IPR027417">
    <property type="entry name" value="P-loop_NTPase"/>
</dbReference>
<evidence type="ECO:0000256" key="2">
    <source>
        <dbReference type="ARBA" id="ARBA00022448"/>
    </source>
</evidence>
<dbReference type="InterPro" id="IPR003439">
    <property type="entry name" value="ABC_transporter-like_ATP-bd"/>
</dbReference>
<dbReference type="OrthoDB" id="5296765at2"/>
<evidence type="ECO:0000313" key="8">
    <source>
        <dbReference type="Proteomes" id="UP000293519"/>
    </source>
</evidence>
<keyword evidence="8" id="KW-1185">Reference proteome</keyword>
<organism evidence="7 8">
    <name type="scientific">Microcella putealis</name>
    <dbReference type="NCBI Taxonomy" id="337005"/>
    <lineage>
        <taxon>Bacteria</taxon>
        <taxon>Bacillati</taxon>
        <taxon>Actinomycetota</taxon>
        <taxon>Actinomycetes</taxon>
        <taxon>Micrococcales</taxon>
        <taxon>Microbacteriaceae</taxon>
        <taxon>Microcella</taxon>
    </lineage>
</organism>
<dbReference type="InterPro" id="IPR050153">
    <property type="entry name" value="Metal_Ion_Import_ABC"/>
</dbReference>
<reference evidence="7 8" key="1">
    <citation type="journal article" date="2015" name="Stand. Genomic Sci.">
        <title>Genomic Encyclopedia of Bacterial and Archaeal Type Strains, Phase III: the genomes of soil and plant-associated and newly described type strains.</title>
        <authorList>
            <person name="Whitman W.B."/>
            <person name="Woyke T."/>
            <person name="Klenk H.P."/>
            <person name="Zhou Y."/>
            <person name="Lilburn T.G."/>
            <person name="Beck B.J."/>
            <person name="De Vos P."/>
            <person name="Vandamme P."/>
            <person name="Eisen J.A."/>
            <person name="Garrity G."/>
            <person name="Hugenholtz P."/>
            <person name="Kyrpides N.C."/>
        </authorList>
    </citation>
    <scope>NUCLEOTIDE SEQUENCE [LARGE SCALE GENOMIC DNA]</scope>
    <source>
        <strain evidence="7 8">CV2</strain>
    </source>
</reference>
<dbReference type="SUPFAM" id="SSF52540">
    <property type="entry name" value="P-loop containing nucleoside triphosphate hydrolases"/>
    <property type="match status" value="1"/>
</dbReference>
<comment type="similarity">
    <text evidence="1">Belongs to the ABC transporter superfamily.</text>
</comment>
<keyword evidence="5" id="KW-0812">Transmembrane</keyword>
<dbReference type="AlphaFoldDB" id="A0A4Q7LQ19"/>
<dbReference type="GO" id="GO:0005524">
    <property type="term" value="F:ATP binding"/>
    <property type="evidence" value="ECO:0007669"/>
    <property type="project" value="UniProtKB-KW"/>
</dbReference>
<dbReference type="Gene3D" id="3.40.50.300">
    <property type="entry name" value="P-loop containing nucleotide triphosphate hydrolases"/>
    <property type="match status" value="1"/>
</dbReference>
<dbReference type="GO" id="GO:0016887">
    <property type="term" value="F:ATP hydrolysis activity"/>
    <property type="evidence" value="ECO:0007669"/>
    <property type="project" value="InterPro"/>
</dbReference>
<dbReference type="Pfam" id="PF00005">
    <property type="entry name" value="ABC_tran"/>
    <property type="match status" value="1"/>
</dbReference>
<proteinExistence type="inferred from homology"/>
<dbReference type="EMBL" id="SGWW01000003">
    <property type="protein sequence ID" value="RZS56207.1"/>
    <property type="molecule type" value="Genomic_DNA"/>
</dbReference>
<evidence type="ECO:0000256" key="4">
    <source>
        <dbReference type="ARBA" id="ARBA00022840"/>
    </source>
</evidence>
<comment type="caution">
    <text evidence="7">The sequence shown here is derived from an EMBL/GenBank/DDBJ whole genome shotgun (WGS) entry which is preliminary data.</text>
</comment>
<keyword evidence="4 7" id="KW-0067">ATP-binding</keyword>
<evidence type="ECO:0000313" key="7">
    <source>
        <dbReference type="EMBL" id="RZS56207.1"/>
    </source>
</evidence>
<keyword evidence="5" id="KW-1133">Transmembrane helix</keyword>
<feature type="transmembrane region" description="Helical" evidence="5">
    <location>
        <begin position="80"/>
        <end position="98"/>
    </location>
</feature>
<dbReference type="PROSITE" id="PS50893">
    <property type="entry name" value="ABC_TRANSPORTER_2"/>
    <property type="match status" value="1"/>
</dbReference>
<protein>
    <submittedName>
        <fullName evidence="7">Manganese/iron transport system ATP-binding protein</fullName>
    </submittedName>
</protein>
<feature type="domain" description="ABC transporter" evidence="6">
    <location>
        <begin position="38"/>
        <end position="270"/>
    </location>
</feature>
<keyword evidence="3" id="KW-0547">Nucleotide-binding</keyword>